<feature type="signal peptide" evidence="1">
    <location>
        <begin position="1"/>
        <end position="25"/>
    </location>
</feature>
<keyword evidence="1" id="KW-0732">Signal</keyword>
<proteinExistence type="predicted"/>
<gene>
    <name evidence="2" type="ORF">G8C29_004790</name>
</gene>
<sequence>MNINIFLLVTLLTGGMLGNTSGVMAADRGSIPGGSGDVDINVSRVSRTCSVAVSGSNQNLGTVSLLFPDGSSSSPYLKGVTVFELQGCQNMVLTLTMQAESTVVATGDDSRARYHGLFPNYGSYDGNFYEVALSGNGISGGETDGSFTHLVPLDGGPADPAIVIKPVVDNYQLKATTVFNLYVVGLLGITPGTYRTWYTYNFTYV</sequence>
<accession>A0A749C0F7</accession>
<feature type="chain" id="PRO_5028330488" evidence="1">
    <location>
        <begin position="26"/>
        <end position="205"/>
    </location>
</feature>
<evidence type="ECO:0000256" key="1">
    <source>
        <dbReference type="SAM" id="SignalP"/>
    </source>
</evidence>
<dbReference type="EMBL" id="DAAVNH010000020">
    <property type="protein sequence ID" value="HAF5507108.1"/>
    <property type="molecule type" value="Genomic_DNA"/>
</dbReference>
<evidence type="ECO:0000313" key="2">
    <source>
        <dbReference type="EMBL" id="HAF5507108.1"/>
    </source>
</evidence>
<protein>
    <submittedName>
        <fullName evidence="2">Type 1 fimbrial protein</fullName>
    </submittedName>
</protein>
<organism evidence="2">
    <name type="scientific">Salmonella enterica</name>
    <name type="common">Salmonella choleraesuis</name>
    <dbReference type="NCBI Taxonomy" id="28901"/>
    <lineage>
        <taxon>Bacteria</taxon>
        <taxon>Pseudomonadati</taxon>
        <taxon>Pseudomonadota</taxon>
        <taxon>Gammaproteobacteria</taxon>
        <taxon>Enterobacterales</taxon>
        <taxon>Enterobacteriaceae</taxon>
        <taxon>Salmonella</taxon>
    </lineage>
</organism>
<name>A0A749C0F7_SALER</name>
<reference evidence="2" key="1">
    <citation type="journal article" date="2018" name="Genome Biol.">
        <title>SKESA: strategic k-mer extension for scrupulous assemblies.</title>
        <authorList>
            <person name="Souvorov A."/>
            <person name="Agarwala R."/>
            <person name="Lipman D.J."/>
        </authorList>
    </citation>
    <scope>NUCLEOTIDE SEQUENCE</scope>
    <source>
        <strain evidence="2">MA.GW_S01999-08</strain>
    </source>
</reference>
<comment type="caution">
    <text evidence="2">The sequence shown here is derived from an EMBL/GenBank/DDBJ whole genome shotgun (WGS) entry which is preliminary data.</text>
</comment>
<reference evidence="2" key="2">
    <citation type="submission" date="2020-02" db="EMBL/GenBank/DDBJ databases">
        <authorList>
            <consortium name="NCBI Pathogen Detection Project"/>
        </authorList>
    </citation>
    <scope>NUCLEOTIDE SEQUENCE</scope>
    <source>
        <strain evidence="2">MA.GW_S01999-08</strain>
    </source>
</reference>
<dbReference type="AlphaFoldDB" id="A0A749C0F7"/>